<organism evidence="2 3">
    <name type="scientific">Noviherbaspirillum cavernae</name>
    <dbReference type="NCBI Taxonomy" id="2320862"/>
    <lineage>
        <taxon>Bacteria</taxon>
        <taxon>Pseudomonadati</taxon>
        <taxon>Pseudomonadota</taxon>
        <taxon>Betaproteobacteria</taxon>
        <taxon>Burkholderiales</taxon>
        <taxon>Oxalobacteraceae</taxon>
        <taxon>Noviherbaspirillum</taxon>
    </lineage>
</organism>
<keyword evidence="3" id="KW-1185">Reference proteome</keyword>
<accession>A0A418X218</accession>
<reference evidence="2 3" key="1">
    <citation type="submission" date="2018-09" db="EMBL/GenBank/DDBJ databases">
        <authorList>
            <person name="Zhu H."/>
        </authorList>
    </citation>
    <scope>NUCLEOTIDE SEQUENCE [LARGE SCALE GENOMIC DNA]</scope>
    <source>
        <strain evidence="2 3">K2R10-39</strain>
    </source>
</reference>
<dbReference type="Pfam" id="PF13986">
    <property type="entry name" value="DUF4224"/>
    <property type="match status" value="1"/>
</dbReference>
<proteinExistence type="predicted"/>
<sequence>MVRPLGARRLRTVPGQVEAAVMFLDENEVEELSGKQRRPAQVRALSFMGIEHKLRPDGSIAVLRAHVEKLFGEGVVSKTKRKTEPRFDLVN</sequence>
<dbReference type="Proteomes" id="UP000285190">
    <property type="component" value="Unassembled WGS sequence"/>
</dbReference>
<protein>
    <submittedName>
        <fullName evidence="2">DUF4224 domain-containing protein</fullName>
    </submittedName>
</protein>
<dbReference type="EMBL" id="QYUN01000002">
    <property type="protein sequence ID" value="RJG06507.1"/>
    <property type="molecule type" value="Genomic_DNA"/>
</dbReference>
<gene>
    <name evidence="2" type="ORF">D3870_11235</name>
</gene>
<name>A0A418X218_9BURK</name>
<dbReference type="InterPro" id="IPR025319">
    <property type="entry name" value="DUF4224"/>
</dbReference>
<dbReference type="AlphaFoldDB" id="A0A418X218"/>
<evidence type="ECO:0000313" key="2">
    <source>
        <dbReference type="EMBL" id="RJG06507.1"/>
    </source>
</evidence>
<evidence type="ECO:0000259" key="1">
    <source>
        <dbReference type="Pfam" id="PF13986"/>
    </source>
</evidence>
<evidence type="ECO:0000313" key="3">
    <source>
        <dbReference type="Proteomes" id="UP000285190"/>
    </source>
</evidence>
<comment type="caution">
    <text evidence="2">The sequence shown here is derived from an EMBL/GenBank/DDBJ whole genome shotgun (WGS) entry which is preliminary data.</text>
</comment>
<feature type="domain" description="DUF4224" evidence="1">
    <location>
        <begin position="23"/>
        <end position="67"/>
    </location>
</feature>